<dbReference type="OrthoDB" id="3399802at2"/>
<dbReference type="GO" id="GO:0003677">
    <property type="term" value="F:DNA binding"/>
    <property type="evidence" value="ECO:0007669"/>
    <property type="project" value="UniProtKB-KW"/>
</dbReference>
<evidence type="ECO:0000313" key="5">
    <source>
        <dbReference type="EMBL" id="TQJ03377.1"/>
    </source>
</evidence>
<sequence>MNEETPRGDELLRVLTALANPQRLRIVGILTRGRQYVSRLARELGISRPLLYVHLHRLEAAGLVVGVLETAGDGKTMKYYRATQFAVQLTPHTVMRAATTLGDHR</sequence>
<dbReference type="InterPro" id="IPR001845">
    <property type="entry name" value="HTH_ArsR_DNA-bd_dom"/>
</dbReference>
<dbReference type="InterPro" id="IPR036388">
    <property type="entry name" value="WH-like_DNA-bd_sf"/>
</dbReference>
<dbReference type="Pfam" id="PF01022">
    <property type="entry name" value="HTH_5"/>
    <property type="match status" value="1"/>
</dbReference>
<dbReference type="EMBL" id="VFML01000001">
    <property type="protein sequence ID" value="TQJ03377.1"/>
    <property type="molecule type" value="Genomic_DNA"/>
</dbReference>
<keyword evidence="6" id="KW-1185">Reference proteome</keyword>
<dbReference type="SMART" id="SM00418">
    <property type="entry name" value="HTH_ARSR"/>
    <property type="match status" value="1"/>
</dbReference>
<comment type="caution">
    <text evidence="5">The sequence shown here is derived from an EMBL/GenBank/DDBJ whole genome shotgun (WGS) entry which is preliminary data.</text>
</comment>
<dbReference type="Gene3D" id="1.10.10.10">
    <property type="entry name" value="Winged helix-like DNA-binding domain superfamily/Winged helix DNA-binding domain"/>
    <property type="match status" value="1"/>
</dbReference>
<keyword evidence="2" id="KW-0238">DNA-binding</keyword>
<reference evidence="5 6" key="1">
    <citation type="submission" date="2019-06" db="EMBL/GenBank/DDBJ databases">
        <title>Sequencing the genomes of 1000 actinobacteria strains.</title>
        <authorList>
            <person name="Klenk H.-P."/>
        </authorList>
    </citation>
    <scope>NUCLEOTIDE SEQUENCE [LARGE SCALE GENOMIC DNA]</scope>
    <source>
        <strain evidence="5 6">DSM 45679</strain>
    </source>
</reference>
<dbReference type="Proteomes" id="UP000320876">
    <property type="component" value="Unassembled WGS sequence"/>
</dbReference>
<accession>A0A542DJV7</accession>
<proteinExistence type="predicted"/>
<feature type="domain" description="HTH arsR-type" evidence="4">
    <location>
        <begin position="13"/>
        <end position="103"/>
    </location>
</feature>
<dbReference type="GO" id="GO:0003700">
    <property type="term" value="F:DNA-binding transcription factor activity"/>
    <property type="evidence" value="ECO:0007669"/>
    <property type="project" value="InterPro"/>
</dbReference>
<evidence type="ECO:0000256" key="2">
    <source>
        <dbReference type="ARBA" id="ARBA00023125"/>
    </source>
</evidence>
<dbReference type="RefSeq" id="WP_141999066.1">
    <property type="nucleotide sequence ID" value="NZ_VFML01000001.1"/>
</dbReference>
<dbReference type="PANTHER" id="PTHR33154:SF33">
    <property type="entry name" value="TRANSCRIPTIONAL REPRESSOR SDPR"/>
    <property type="match status" value="1"/>
</dbReference>
<name>A0A542DJV7_AMYCI</name>
<protein>
    <submittedName>
        <fullName evidence="5">ArsR family transcriptional regulator</fullName>
    </submittedName>
</protein>
<evidence type="ECO:0000256" key="1">
    <source>
        <dbReference type="ARBA" id="ARBA00023015"/>
    </source>
</evidence>
<dbReference type="InterPro" id="IPR051081">
    <property type="entry name" value="HTH_MetalResp_TranReg"/>
</dbReference>
<keyword evidence="1" id="KW-0805">Transcription regulation</keyword>
<dbReference type="CDD" id="cd00090">
    <property type="entry name" value="HTH_ARSR"/>
    <property type="match status" value="1"/>
</dbReference>
<organism evidence="5 6">
    <name type="scientific">Amycolatopsis cihanbeyliensis</name>
    <dbReference type="NCBI Taxonomy" id="1128664"/>
    <lineage>
        <taxon>Bacteria</taxon>
        <taxon>Bacillati</taxon>
        <taxon>Actinomycetota</taxon>
        <taxon>Actinomycetes</taxon>
        <taxon>Pseudonocardiales</taxon>
        <taxon>Pseudonocardiaceae</taxon>
        <taxon>Amycolatopsis</taxon>
    </lineage>
</organism>
<dbReference type="InterPro" id="IPR011991">
    <property type="entry name" value="ArsR-like_HTH"/>
</dbReference>
<gene>
    <name evidence="5" type="ORF">FB471_3133</name>
</gene>
<evidence type="ECO:0000256" key="3">
    <source>
        <dbReference type="ARBA" id="ARBA00023163"/>
    </source>
</evidence>
<dbReference type="PANTHER" id="PTHR33154">
    <property type="entry name" value="TRANSCRIPTIONAL REGULATOR, ARSR FAMILY"/>
    <property type="match status" value="1"/>
</dbReference>
<evidence type="ECO:0000313" key="6">
    <source>
        <dbReference type="Proteomes" id="UP000320876"/>
    </source>
</evidence>
<dbReference type="AlphaFoldDB" id="A0A542DJV7"/>
<keyword evidence="3" id="KW-0804">Transcription</keyword>
<evidence type="ECO:0000259" key="4">
    <source>
        <dbReference type="SMART" id="SM00418"/>
    </source>
</evidence>
<dbReference type="InterPro" id="IPR036390">
    <property type="entry name" value="WH_DNA-bd_sf"/>
</dbReference>
<dbReference type="SUPFAM" id="SSF46785">
    <property type="entry name" value="Winged helix' DNA-binding domain"/>
    <property type="match status" value="1"/>
</dbReference>